<organism evidence="3 4">
    <name type="scientific">Acer yangbiense</name>
    <dbReference type="NCBI Taxonomy" id="1000413"/>
    <lineage>
        <taxon>Eukaryota</taxon>
        <taxon>Viridiplantae</taxon>
        <taxon>Streptophyta</taxon>
        <taxon>Embryophyta</taxon>
        <taxon>Tracheophyta</taxon>
        <taxon>Spermatophyta</taxon>
        <taxon>Magnoliopsida</taxon>
        <taxon>eudicotyledons</taxon>
        <taxon>Gunneridae</taxon>
        <taxon>Pentapetalae</taxon>
        <taxon>rosids</taxon>
        <taxon>malvids</taxon>
        <taxon>Sapindales</taxon>
        <taxon>Sapindaceae</taxon>
        <taxon>Hippocastanoideae</taxon>
        <taxon>Acereae</taxon>
        <taxon>Acer</taxon>
    </lineage>
</organism>
<dbReference type="OrthoDB" id="1731741at2759"/>
<evidence type="ECO:0008006" key="5">
    <source>
        <dbReference type="Google" id="ProtNLM"/>
    </source>
</evidence>
<proteinExistence type="predicted"/>
<evidence type="ECO:0000313" key="4">
    <source>
        <dbReference type="Proteomes" id="UP000323000"/>
    </source>
</evidence>
<evidence type="ECO:0000313" key="3">
    <source>
        <dbReference type="EMBL" id="TXG59140.1"/>
    </source>
</evidence>
<evidence type="ECO:0000256" key="2">
    <source>
        <dbReference type="PROSITE-ProRule" id="PRU00708"/>
    </source>
</evidence>
<dbReference type="InterPro" id="IPR046848">
    <property type="entry name" value="E_motif"/>
</dbReference>
<keyword evidence="4" id="KW-1185">Reference proteome</keyword>
<dbReference type="InterPro" id="IPR002885">
    <property type="entry name" value="PPR_rpt"/>
</dbReference>
<dbReference type="AlphaFoldDB" id="A0A5C7HQ25"/>
<dbReference type="PANTHER" id="PTHR47926">
    <property type="entry name" value="PENTATRICOPEPTIDE REPEAT-CONTAINING PROTEIN"/>
    <property type="match status" value="1"/>
</dbReference>
<name>A0A5C7HQ25_9ROSI</name>
<dbReference type="GO" id="GO:0009451">
    <property type="term" value="P:RNA modification"/>
    <property type="evidence" value="ECO:0007669"/>
    <property type="project" value="InterPro"/>
</dbReference>
<gene>
    <name evidence="3" type="ORF">EZV62_016969</name>
</gene>
<protein>
    <recommendedName>
        <fullName evidence="5">DYW domain-containing protein</fullName>
    </recommendedName>
</protein>
<comment type="caution">
    <text evidence="3">The sequence shown here is derived from an EMBL/GenBank/DDBJ whole genome shotgun (WGS) entry which is preliminary data.</text>
</comment>
<keyword evidence="1" id="KW-0677">Repeat</keyword>
<dbReference type="PANTHER" id="PTHR47926:SF420">
    <property type="entry name" value="REPEAT-CONTAINING PROTEIN, PUTATIVE-RELATED"/>
    <property type="match status" value="1"/>
</dbReference>
<dbReference type="PROSITE" id="PS51375">
    <property type="entry name" value="PPR"/>
    <property type="match status" value="1"/>
</dbReference>
<dbReference type="GO" id="GO:0003723">
    <property type="term" value="F:RNA binding"/>
    <property type="evidence" value="ECO:0007669"/>
    <property type="project" value="InterPro"/>
</dbReference>
<reference evidence="4" key="1">
    <citation type="journal article" date="2019" name="Gigascience">
        <title>De novo genome assembly of the endangered Acer yangbiense, a plant species with extremely small populations endemic to Yunnan Province, China.</title>
        <authorList>
            <person name="Yang J."/>
            <person name="Wariss H.M."/>
            <person name="Tao L."/>
            <person name="Zhang R."/>
            <person name="Yun Q."/>
            <person name="Hollingsworth P."/>
            <person name="Dao Z."/>
            <person name="Luo G."/>
            <person name="Guo H."/>
            <person name="Ma Y."/>
            <person name="Sun W."/>
        </authorList>
    </citation>
    <scope>NUCLEOTIDE SEQUENCE [LARGE SCALE GENOMIC DNA]</scope>
    <source>
        <strain evidence="4">cv. Malutang</strain>
    </source>
</reference>
<dbReference type="Gene3D" id="1.25.40.10">
    <property type="entry name" value="Tetratricopeptide repeat domain"/>
    <property type="match status" value="2"/>
</dbReference>
<dbReference type="Proteomes" id="UP000323000">
    <property type="component" value="Chromosome 7"/>
</dbReference>
<sequence>MLVSQNKPNHITLMNVIGACAKIASMEMGNQVHCYIMKTGHVLDVYVLNGLIDMYIKCGSLEIARELFDFMEDPNVVSWSSLIVGHVGLVEEGLQLYRNMETEYGIIPSREHCSCVVDLLARAGHIHEAEAFINQMALDPGVEDFASCLYPTNSAAPVLLCNIYASSKRWDDVARLRSSMKEMGLRKIPGEDIVVPLTRLCCPLSLVVAQSLKTQVSYFLDELSMLYSANTCLQSAEQV</sequence>
<dbReference type="Pfam" id="PF20431">
    <property type="entry name" value="E_motif"/>
    <property type="match status" value="1"/>
</dbReference>
<feature type="repeat" description="PPR" evidence="2">
    <location>
        <begin position="44"/>
        <end position="78"/>
    </location>
</feature>
<dbReference type="EMBL" id="VAHF01000007">
    <property type="protein sequence ID" value="TXG59140.1"/>
    <property type="molecule type" value="Genomic_DNA"/>
</dbReference>
<dbReference type="PROSITE" id="PS51257">
    <property type="entry name" value="PROKAR_LIPOPROTEIN"/>
    <property type="match status" value="1"/>
</dbReference>
<evidence type="ECO:0000256" key="1">
    <source>
        <dbReference type="ARBA" id="ARBA00022737"/>
    </source>
</evidence>
<accession>A0A5C7HQ25</accession>
<dbReference type="InterPro" id="IPR011990">
    <property type="entry name" value="TPR-like_helical_dom_sf"/>
</dbReference>
<dbReference type="InterPro" id="IPR046960">
    <property type="entry name" value="PPR_At4g14850-like_plant"/>
</dbReference>
<dbReference type="Pfam" id="PF01535">
    <property type="entry name" value="PPR"/>
    <property type="match status" value="2"/>
</dbReference>